<dbReference type="InterPro" id="IPR018362">
    <property type="entry name" value="CCAAT-binding_factor_CS"/>
</dbReference>
<keyword evidence="9 16" id="KW-0805">Transcription regulation</keyword>
<dbReference type="SMART" id="SM00521">
    <property type="entry name" value="CBF"/>
    <property type="match status" value="1"/>
</dbReference>
<proteinExistence type="inferred from homology"/>
<dbReference type="GO" id="GO:0005459">
    <property type="term" value="F:UDP-galactose transmembrane transporter activity"/>
    <property type="evidence" value="ECO:0007669"/>
    <property type="project" value="TreeGrafter"/>
</dbReference>
<evidence type="ECO:0000256" key="3">
    <source>
        <dbReference type="ARBA" id="ARBA00008349"/>
    </source>
</evidence>
<evidence type="ECO:0000313" key="20">
    <source>
        <dbReference type="Proteomes" id="UP000290289"/>
    </source>
</evidence>
<protein>
    <recommendedName>
        <fullName evidence="16">Nuclear transcription factor Y subunit</fullName>
    </recommendedName>
</protein>
<dbReference type="PROSITE" id="PS00686">
    <property type="entry name" value="NFYA_HAP2_1"/>
    <property type="match status" value="1"/>
</dbReference>
<keyword evidence="10 16" id="KW-0238">DNA-binding</keyword>
<evidence type="ECO:0000256" key="10">
    <source>
        <dbReference type="ARBA" id="ARBA00023125"/>
    </source>
</evidence>
<evidence type="ECO:0000256" key="11">
    <source>
        <dbReference type="ARBA" id="ARBA00023136"/>
    </source>
</evidence>
<organism evidence="19 20">
    <name type="scientific">Malus domestica</name>
    <name type="common">Apple</name>
    <name type="synonym">Pyrus malus</name>
    <dbReference type="NCBI Taxonomy" id="3750"/>
    <lineage>
        <taxon>Eukaryota</taxon>
        <taxon>Viridiplantae</taxon>
        <taxon>Streptophyta</taxon>
        <taxon>Embryophyta</taxon>
        <taxon>Tracheophyta</taxon>
        <taxon>Spermatophyta</taxon>
        <taxon>Magnoliopsida</taxon>
        <taxon>eudicotyledons</taxon>
        <taxon>Gunneridae</taxon>
        <taxon>Pentapetalae</taxon>
        <taxon>rosids</taxon>
        <taxon>fabids</taxon>
        <taxon>Rosales</taxon>
        <taxon>Rosaceae</taxon>
        <taxon>Amygdaloideae</taxon>
        <taxon>Maleae</taxon>
        <taxon>Malus</taxon>
    </lineage>
</organism>
<dbReference type="PRINTS" id="PR00616">
    <property type="entry name" value="CCAATSUBUNTB"/>
</dbReference>
<feature type="transmembrane region" description="Helical" evidence="18">
    <location>
        <begin position="492"/>
        <end position="511"/>
    </location>
</feature>
<dbReference type="Pfam" id="PF02045">
    <property type="entry name" value="CBFB_NFYA"/>
    <property type="match status" value="1"/>
</dbReference>
<keyword evidence="12" id="KW-0010">Activator</keyword>
<comment type="similarity">
    <text evidence="3">Belongs to the nucleotide-sugar transporter family. UDP-galactose:UMP antiporter (TC 2.A.7.11) subfamily.</text>
</comment>
<dbReference type="GO" id="GO:0005789">
    <property type="term" value="C:endoplasmic reticulum membrane"/>
    <property type="evidence" value="ECO:0007669"/>
    <property type="project" value="UniProtKB-SubCell"/>
</dbReference>
<comment type="function">
    <text evidence="16">Component of the sequence-specific heterotrimeric transcription factor (NF-Y) which specifically recognizes a 5'-CCAAT-3' box motif found in the promoters of its target genes.</text>
</comment>
<accession>A0A498JKA6</accession>
<dbReference type="GO" id="GO:0003700">
    <property type="term" value="F:DNA-binding transcription factor activity"/>
    <property type="evidence" value="ECO:0007669"/>
    <property type="project" value="UniProtKB-UniRule"/>
</dbReference>
<feature type="transmembrane region" description="Helical" evidence="18">
    <location>
        <begin position="599"/>
        <end position="621"/>
    </location>
</feature>
<evidence type="ECO:0000256" key="2">
    <source>
        <dbReference type="ARBA" id="ARBA00004477"/>
    </source>
</evidence>
<comment type="subunit">
    <text evidence="15">Heterotrimeric transcription factor composed of three components, NF-YA, NF-YB and NF-YC. NF-YB and NF-YC must interact and dimerize for NF-YA association and DNA binding.</text>
</comment>
<dbReference type="PANTHER" id="PTHR10778">
    <property type="entry name" value="SOLUTE CARRIER FAMILY 35 MEMBER B"/>
    <property type="match status" value="1"/>
</dbReference>
<dbReference type="AlphaFoldDB" id="A0A498JKA6"/>
<evidence type="ECO:0000256" key="13">
    <source>
        <dbReference type="ARBA" id="ARBA00023163"/>
    </source>
</evidence>
<evidence type="ECO:0000313" key="19">
    <source>
        <dbReference type="EMBL" id="RXH94072.1"/>
    </source>
</evidence>
<keyword evidence="11 18" id="KW-0472">Membrane</keyword>
<keyword evidence="6 18" id="KW-0812">Transmembrane</keyword>
<dbReference type="STRING" id="3750.A0A498JKA6"/>
<dbReference type="PANTHER" id="PTHR10778:SF10">
    <property type="entry name" value="SOLUTE CARRIER FAMILY 35 MEMBER B1"/>
    <property type="match status" value="1"/>
</dbReference>
<sequence>MMPAKSKDEDPHIKHGAQTVLQPICSQPWWRGVGNGSASSLVDHSNSMVMNGAMQAQPNARLDGGGANFHKELRTTVGSQSDGNNGSENEHIKSVSSSVVPALGEHVDPNSQMELVGHSIVMSSYPYSDPQYGGMLTPYGPQAMLPPHFYGMHPGRMPLPLDMEEEPVYVNAKQYHGILRRRQSRAKAELEKKLIKARKPYLHESRHLHALRRARGCGGRFLNTKKQDANDENSSLEKGMNLDGNHSAQSAKSGFEYRPNTSNGNVDSSNVQQDGSGPWFRTHNHHTHSNGNGNDHGPSSAYPSTFGDSRENMQLKGLSRGAIPSEAQGVHGVSWGKPGCATSLSGKSFLALGIWWAQMEAHGSGLRRVLVFGFCVVGIWAAYIYQGVLQETLSTKRFGPDGHRFEHLAFLNLAQNVVCLSAMLEALLCGRSGVQGLLIRLARYGDRSVEVQQLPGSGLRFNSRFDHVLAKSSKMIPVMLMGTLVYGKRYSFPEYVCTLLVAGGVSIFALLKTSSKTISKLAHPNAPLGYGLCFLNLAFDGFTNATQDSITARYPKTSAWDIMLGMNLWGTIYNMFYMFGWPRGSGFEAVQFCKQHPEVAWDIFLYCLCGAVGQNFIFLTISRFGSLANTTITTTRKFVSIVVSSVLSGNPLSTKQWGSVVMVFSGLSYHIYHKWRKLQRAPQKRKPM</sequence>
<gene>
    <name evidence="19" type="ORF">DVH24_016139</name>
</gene>
<evidence type="ECO:0000256" key="12">
    <source>
        <dbReference type="ARBA" id="ARBA00023159"/>
    </source>
</evidence>
<evidence type="ECO:0000256" key="17">
    <source>
        <dbReference type="SAM" id="MobiDB-lite"/>
    </source>
</evidence>
<keyword evidence="7" id="KW-0256">Endoplasmic reticulum</keyword>
<feature type="transmembrane region" description="Helical" evidence="18">
    <location>
        <begin position="369"/>
        <end position="388"/>
    </location>
</feature>
<dbReference type="InterPro" id="IPR001289">
    <property type="entry name" value="NFYA"/>
</dbReference>
<comment type="similarity">
    <text evidence="16">Belongs to the NFYA/HAP2 subunit family.</text>
</comment>
<feature type="region of interest" description="Disordered" evidence="17">
    <location>
        <begin position="221"/>
        <end position="310"/>
    </location>
</feature>
<dbReference type="Proteomes" id="UP000290289">
    <property type="component" value="Chromosome 7"/>
</dbReference>
<evidence type="ECO:0000256" key="14">
    <source>
        <dbReference type="ARBA" id="ARBA00023242"/>
    </source>
</evidence>
<dbReference type="GO" id="GO:0003677">
    <property type="term" value="F:DNA binding"/>
    <property type="evidence" value="ECO:0007669"/>
    <property type="project" value="UniProtKB-KW"/>
</dbReference>
<evidence type="ECO:0000256" key="4">
    <source>
        <dbReference type="ARBA" id="ARBA00022448"/>
    </source>
</evidence>
<keyword evidence="5" id="KW-0050">Antiport</keyword>
<reference evidence="19 20" key="1">
    <citation type="submission" date="2018-10" db="EMBL/GenBank/DDBJ databases">
        <title>A high-quality apple genome assembly.</title>
        <authorList>
            <person name="Hu J."/>
        </authorList>
    </citation>
    <scope>NUCLEOTIDE SEQUENCE [LARGE SCALE GENOMIC DNA]</scope>
    <source>
        <strain evidence="20">cv. HFTH1</strain>
        <tissue evidence="19">Young leaf</tissue>
    </source>
</reference>
<evidence type="ECO:0000256" key="5">
    <source>
        <dbReference type="ARBA" id="ARBA00022449"/>
    </source>
</evidence>
<dbReference type="InterPro" id="IPR013657">
    <property type="entry name" value="SCL35B1-4/HUT1"/>
</dbReference>
<dbReference type="GO" id="GO:0015297">
    <property type="term" value="F:antiporter activity"/>
    <property type="evidence" value="ECO:0007669"/>
    <property type="project" value="UniProtKB-KW"/>
</dbReference>
<evidence type="ECO:0000256" key="18">
    <source>
        <dbReference type="SAM" id="Phobius"/>
    </source>
</evidence>
<evidence type="ECO:0000256" key="15">
    <source>
        <dbReference type="ARBA" id="ARBA00025911"/>
    </source>
</evidence>
<feature type="compositionally biased region" description="Polar residues" evidence="17">
    <location>
        <begin position="259"/>
        <end position="275"/>
    </location>
</feature>
<dbReference type="GO" id="GO:0000139">
    <property type="term" value="C:Golgi membrane"/>
    <property type="evidence" value="ECO:0007669"/>
    <property type="project" value="TreeGrafter"/>
</dbReference>
<keyword evidence="4" id="KW-0813">Transport</keyword>
<dbReference type="EMBL" id="RDQH01000333">
    <property type="protein sequence ID" value="RXH94072.1"/>
    <property type="molecule type" value="Genomic_DNA"/>
</dbReference>
<evidence type="ECO:0000256" key="6">
    <source>
        <dbReference type="ARBA" id="ARBA00022692"/>
    </source>
</evidence>
<dbReference type="GO" id="GO:0005460">
    <property type="term" value="F:UDP-glucose transmembrane transporter activity"/>
    <property type="evidence" value="ECO:0007669"/>
    <property type="project" value="TreeGrafter"/>
</dbReference>
<evidence type="ECO:0000256" key="1">
    <source>
        <dbReference type="ARBA" id="ARBA00004123"/>
    </source>
</evidence>
<evidence type="ECO:0000256" key="8">
    <source>
        <dbReference type="ARBA" id="ARBA00022989"/>
    </source>
</evidence>
<keyword evidence="13 16" id="KW-0804">Transcription</keyword>
<evidence type="ECO:0000256" key="9">
    <source>
        <dbReference type="ARBA" id="ARBA00023015"/>
    </source>
</evidence>
<evidence type="ECO:0000256" key="7">
    <source>
        <dbReference type="ARBA" id="ARBA00022824"/>
    </source>
</evidence>
<keyword evidence="8 18" id="KW-1133">Transmembrane helix</keyword>
<dbReference type="Gene3D" id="6.10.250.2430">
    <property type="match status" value="1"/>
</dbReference>
<comment type="subcellular location">
    <subcellularLocation>
        <location evidence="2">Endoplasmic reticulum membrane</location>
        <topology evidence="2">Multi-pass membrane protein</topology>
    </subcellularLocation>
    <subcellularLocation>
        <location evidence="1 16">Nucleus</location>
    </subcellularLocation>
</comment>
<evidence type="ECO:0000256" key="16">
    <source>
        <dbReference type="RuleBase" id="RU367155"/>
    </source>
</evidence>
<feature type="transmembrane region" description="Helical" evidence="18">
    <location>
        <begin position="559"/>
        <end position="579"/>
    </location>
</feature>
<dbReference type="Pfam" id="PF08449">
    <property type="entry name" value="UAA"/>
    <property type="match status" value="1"/>
</dbReference>
<dbReference type="PROSITE" id="PS51152">
    <property type="entry name" value="NFYA_HAP2_2"/>
    <property type="match status" value="1"/>
</dbReference>
<keyword evidence="20" id="KW-1185">Reference proteome</keyword>
<comment type="caution">
    <text evidence="19">The sequence shown here is derived from an EMBL/GenBank/DDBJ whole genome shotgun (WGS) entry which is preliminary data.</text>
</comment>
<dbReference type="GO" id="GO:0016602">
    <property type="term" value="C:CCAAT-binding factor complex"/>
    <property type="evidence" value="ECO:0007669"/>
    <property type="project" value="InterPro"/>
</dbReference>
<keyword evidence="14 16" id="KW-0539">Nucleus</keyword>
<name>A0A498JKA6_MALDO</name>